<keyword evidence="6" id="KW-1185">Reference proteome</keyword>
<organism evidence="5 6">
    <name type="scientific">Streptomyces caeni</name>
    <dbReference type="NCBI Taxonomy" id="2307231"/>
    <lineage>
        <taxon>Bacteria</taxon>
        <taxon>Bacillati</taxon>
        <taxon>Actinomycetota</taxon>
        <taxon>Actinomycetes</taxon>
        <taxon>Kitasatosporales</taxon>
        <taxon>Streptomycetaceae</taxon>
        <taxon>Streptomyces</taxon>
    </lineage>
</organism>
<dbReference type="Pfam" id="PF00293">
    <property type="entry name" value="NUDIX"/>
    <property type="match status" value="1"/>
</dbReference>
<dbReference type="InterPro" id="IPR015797">
    <property type="entry name" value="NUDIX_hydrolase-like_dom_sf"/>
</dbReference>
<evidence type="ECO:0000256" key="2">
    <source>
        <dbReference type="ARBA" id="ARBA00022801"/>
    </source>
</evidence>
<reference evidence="6" key="1">
    <citation type="journal article" date="2019" name="Int. J. Syst. Evol. Microbiol.">
        <title>The Global Catalogue of Microorganisms (GCM) 10K type strain sequencing project: providing services to taxonomists for standard genome sequencing and annotation.</title>
        <authorList>
            <consortium name="The Broad Institute Genomics Platform"/>
            <consortium name="The Broad Institute Genome Sequencing Center for Infectious Disease"/>
            <person name="Wu L."/>
            <person name="Ma J."/>
        </authorList>
    </citation>
    <scope>NUCLEOTIDE SEQUENCE [LARGE SCALE GENOMIC DNA]</scope>
    <source>
        <strain evidence="6">CGMCC 1.12470</strain>
    </source>
</reference>
<evidence type="ECO:0000313" key="6">
    <source>
        <dbReference type="Proteomes" id="UP001597261"/>
    </source>
</evidence>
<dbReference type="PANTHER" id="PTHR43046:SF14">
    <property type="entry name" value="MUTT_NUDIX FAMILY PROTEIN"/>
    <property type="match status" value="1"/>
</dbReference>
<accession>A0ABW4IP53</accession>
<proteinExistence type="predicted"/>
<feature type="region of interest" description="Disordered" evidence="3">
    <location>
        <begin position="148"/>
        <end position="173"/>
    </location>
</feature>
<gene>
    <name evidence="5" type="ORF">ACFSL4_13070</name>
</gene>
<dbReference type="PROSITE" id="PS51462">
    <property type="entry name" value="NUDIX"/>
    <property type="match status" value="1"/>
</dbReference>
<dbReference type="CDD" id="cd02883">
    <property type="entry name" value="NUDIX_Hydrolase"/>
    <property type="match status" value="1"/>
</dbReference>
<dbReference type="InterPro" id="IPR000086">
    <property type="entry name" value="NUDIX_hydrolase_dom"/>
</dbReference>
<comment type="cofactor">
    <cofactor evidence="1">
        <name>Mg(2+)</name>
        <dbReference type="ChEBI" id="CHEBI:18420"/>
    </cofactor>
</comment>
<protein>
    <submittedName>
        <fullName evidence="5">NUDIX hydrolase</fullName>
        <ecNumber evidence="5">3.6.-.-</ecNumber>
    </submittedName>
</protein>
<evidence type="ECO:0000256" key="3">
    <source>
        <dbReference type="SAM" id="MobiDB-lite"/>
    </source>
</evidence>
<evidence type="ECO:0000256" key="1">
    <source>
        <dbReference type="ARBA" id="ARBA00001946"/>
    </source>
</evidence>
<dbReference type="Gene3D" id="3.90.79.10">
    <property type="entry name" value="Nucleoside Triphosphate Pyrophosphohydrolase"/>
    <property type="match status" value="1"/>
</dbReference>
<dbReference type="SUPFAM" id="SSF55811">
    <property type="entry name" value="Nudix"/>
    <property type="match status" value="1"/>
</dbReference>
<keyword evidence="2 5" id="KW-0378">Hydrolase</keyword>
<dbReference type="EC" id="3.6.-.-" evidence="5"/>
<dbReference type="PANTHER" id="PTHR43046">
    <property type="entry name" value="GDP-MANNOSE MANNOSYL HYDROLASE"/>
    <property type="match status" value="1"/>
</dbReference>
<dbReference type="EMBL" id="JBHUDX010000030">
    <property type="protein sequence ID" value="MFD1659117.1"/>
    <property type="molecule type" value="Genomic_DNA"/>
</dbReference>
<evidence type="ECO:0000313" key="5">
    <source>
        <dbReference type="EMBL" id="MFD1659117.1"/>
    </source>
</evidence>
<comment type="caution">
    <text evidence="5">The sequence shown here is derived from an EMBL/GenBank/DDBJ whole genome shotgun (WGS) entry which is preliminary data.</text>
</comment>
<feature type="domain" description="Nudix hydrolase" evidence="4">
    <location>
        <begin position="33"/>
        <end position="160"/>
    </location>
</feature>
<evidence type="ECO:0000259" key="4">
    <source>
        <dbReference type="PROSITE" id="PS51462"/>
    </source>
</evidence>
<dbReference type="Proteomes" id="UP001597261">
    <property type="component" value="Unassembled WGS sequence"/>
</dbReference>
<name>A0ABW4IP53_9ACTN</name>
<dbReference type="GO" id="GO:0016787">
    <property type="term" value="F:hydrolase activity"/>
    <property type="evidence" value="ECO:0007669"/>
    <property type="project" value="UniProtKB-KW"/>
</dbReference>
<sequence>MAAPHAPPLAVDCRGNALVSFAVGAEDKPPGDAPPPVALVALWRGHRVLTAFNRFRRTWDPPGGRVDPGERPRQAAARELLRETGHVPDGPLRFVGFASLALAPDRRAEDGAPFTGRAVDVTRPFRPSDEIEAIRWWDLREAVPGDCGRWTSASQDSAATRRRAPAAGRPELEGACQADVRMSSSVTHRAVPAG</sequence>
<dbReference type="RefSeq" id="WP_381081893.1">
    <property type="nucleotide sequence ID" value="NZ_JBHUDX010000030.1"/>
</dbReference>